<feature type="region of interest" description="Disordered" evidence="1">
    <location>
        <begin position="295"/>
        <end position="318"/>
    </location>
</feature>
<name>A0AAP9DRG5_PANTH</name>
<proteinExistence type="predicted"/>
<accession>A0AAP9DRG5</accession>
<evidence type="ECO:0000313" key="5">
    <source>
        <dbReference type="Proteomes" id="UP001209276"/>
    </source>
</evidence>
<organism evidence="3 4">
    <name type="scientific">Paenibacillus thiaminolyticus</name>
    <name type="common">Bacillus thiaminolyticus</name>
    <dbReference type="NCBI Taxonomy" id="49283"/>
    <lineage>
        <taxon>Bacteria</taxon>
        <taxon>Bacillati</taxon>
        <taxon>Bacillota</taxon>
        <taxon>Bacilli</taxon>
        <taxon>Bacillales</taxon>
        <taxon>Paenibacillaceae</taxon>
        <taxon>Paenibacillus</taxon>
    </lineage>
</organism>
<feature type="compositionally biased region" description="Pro residues" evidence="1">
    <location>
        <begin position="183"/>
        <end position="194"/>
    </location>
</feature>
<reference evidence="3 4" key="1">
    <citation type="submission" date="2019-07" db="EMBL/GenBank/DDBJ databases">
        <title>Paenibacillus thiaminolyticus NRRL B-4156.</title>
        <authorList>
            <person name="Hehnly C."/>
            <person name="Zhang L."/>
        </authorList>
    </citation>
    <scope>NUCLEOTIDE SEQUENCE [LARGE SCALE GENOMIC DNA]</scope>
    <source>
        <strain evidence="3 4">NRRL B-4156</strain>
    </source>
</reference>
<dbReference type="EMBL" id="JAMDMM010000062">
    <property type="protein sequence ID" value="MCY9610727.1"/>
    <property type="molecule type" value="Genomic_DNA"/>
</dbReference>
<keyword evidence="5" id="KW-1185">Reference proteome</keyword>
<evidence type="ECO:0000313" key="2">
    <source>
        <dbReference type="EMBL" id="MCY9610727.1"/>
    </source>
</evidence>
<evidence type="ECO:0000313" key="3">
    <source>
        <dbReference type="EMBL" id="QDM42722.1"/>
    </source>
</evidence>
<gene>
    <name evidence="3" type="ORF">FLT43_03810</name>
    <name evidence="2" type="ORF">M5W83_26625</name>
</gene>
<evidence type="ECO:0000256" key="1">
    <source>
        <dbReference type="SAM" id="MobiDB-lite"/>
    </source>
</evidence>
<feature type="region of interest" description="Disordered" evidence="1">
    <location>
        <begin position="175"/>
        <end position="218"/>
    </location>
</feature>
<dbReference type="AlphaFoldDB" id="A0AAP9DRG5"/>
<protein>
    <submittedName>
        <fullName evidence="3">Uncharacterized protein</fullName>
    </submittedName>
</protein>
<dbReference type="GeneID" id="76995102"/>
<dbReference type="RefSeq" id="WP_087441003.1">
    <property type="nucleotide sequence ID" value="NZ_CABMNB010000012.1"/>
</dbReference>
<sequence>MHPLKYLAILVMQGLISQYEHEKAKDAYYRKWLLGKVFTSARELGTPASWNDIASYVRRMAQSANELEQVYHQIPSELRQRWRANYERYMAEQPKPEQEPSKSWLAILGEAQLMEAEARLMMGQQMAYELMYAAVLSPVGVAVTGESVALAGHGAGVTYQGLSNTGETLNELYQMFKSGGSNSPPPKTPSPQKPSKPNGKQPEGTGKGIDLSKSNNPSDFLKTAVERQGLDKSPGRFNEKWTEGDYKYEVRAHEAESQYGKTGSIYRVSRQKRGEGTEYMDTNGKWHHESTLKETYKDGRPNPLFNENAARDTHIQLP</sequence>
<dbReference type="Proteomes" id="UP001209276">
    <property type="component" value="Unassembled WGS sequence"/>
</dbReference>
<evidence type="ECO:0000313" key="4">
    <source>
        <dbReference type="Proteomes" id="UP000315377"/>
    </source>
</evidence>
<dbReference type="Proteomes" id="UP000315377">
    <property type="component" value="Chromosome"/>
</dbReference>
<feature type="compositionally biased region" description="Basic and acidic residues" evidence="1">
    <location>
        <begin position="309"/>
        <end position="318"/>
    </location>
</feature>
<dbReference type="EMBL" id="CP041405">
    <property type="protein sequence ID" value="QDM42722.1"/>
    <property type="molecule type" value="Genomic_DNA"/>
</dbReference>
<reference evidence="2 5" key="2">
    <citation type="submission" date="2022-05" db="EMBL/GenBank/DDBJ databases">
        <title>Genome Sequencing of Bee-Associated Microbes.</title>
        <authorList>
            <person name="Dunlap C."/>
        </authorList>
    </citation>
    <scope>NUCLEOTIDE SEQUENCE [LARGE SCALE GENOMIC DNA]</scope>
    <source>
        <strain evidence="2 5">NRRL B-14613</strain>
    </source>
</reference>